<dbReference type="Proteomes" id="UP001485459">
    <property type="component" value="Chromosome"/>
</dbReference>
<proteinExistence type="predicted"/>
<evidence type="ECO:0000256" key="1">
    <source>
        <dbReference type="SAM" id="SignalP"/>
    </source>
</evidence>
<evidence type="ECO:0000313" key="2">
    <source>
        <dbReference type="EMBL" id="WZN42234.1"/>
    </source>
</evidence>
<keyword evidence="1" id="KW-0732">Signal</keyword>
<name>A0ABZ2YR13_9BACT</name>
<gene>
    <name evidence="2" type="ORF">WJU16_04185</name>
</gene>
<reference evidence="3" key="1">
    <citation type="submission" date="2024-03" db="EMBL/GenBank/DDBJ databases">
        <title>Chitinophaga horti sp. nov., isolated from garden soil.</title>
        <authorList>
            <person name="Lee D.S."/>
            <person name="Han D.M."/>
            <person name="Baek J.H."/>
            <person name="Choi D.G."/>
            <person name="Jeon J.H."/>
            <person name="Jeon C.O."/>
        </authorList>
    </citation>
    <scope>NUCLEOTIDE SEQUENCE [LARGE SCALE GENOMIC DNA]</scope>
    <source>
        <strain evidence="3">GPA1</strain>
    </source>
</reference>
<sequence>MIQKAVVSLICLMALLPAVAQPVMDSTGISRKSLEYFLSRAVTMAEFLAVDPYGNDGPYPYKDDDVRLIRHLGAKFIGRAIYRWGHETDLANPDFLEKAKGLMRKVHADDPEVIFQAAVFEAVSEKVDSIPVPGWAFEALGLPVEKRRFRYAGMLNKDGKFLNHWGKGRSVPDITRTESQLWLIYLCGTYMRLGCEAIHIGQVSLMGMADRDWAAWAAFLQKVRQFAKTQSRRGWILLDAHTPDGGMVANGKSLLDFNSFPLRIKPVVDKPMEGMLQVGYLDALYRRSKGGQTPSGWSCASLPYLVEFDNFGISRTPGVADTASHYIWGYDEISWFCLQPEKYRQQWLRYAYDWLKANDGNGFLQMPVSRVITTQSRKPMTRYRGNTRSPQCPEGLNLEETIYQIWHKP</sequence>
<feature type="signal peptide" evidence="1">
    <location>
        <begin position="1"/>
        <end position="20"/>
    </location>
</feature>
<keyword evidence="3" id="KW-1185">Reference proteome</keyword>
<feature type="chain" id="PRO_5045663974" evidence="1">
    <location>
        <begin position="21"/>
        <end position="409"/>
    </location>
</feature>
<dbReference type="RefSeq" id="WP_341837069.1">
    <property type="nucleotide sequence ID" value="NZ_CP149822.1"/>
</dbReference>
<accession>A0ABZ2YR13</accession>
<dbReference type="EMBL" id="CP149822">
    <property type="protein sequence ID" value="WZN42234.1"/>
    <property type="molecule type" value="Genomic_DNA"/>
</dbReference>
<organism evidence="2 3">
    <name type="scientific">Chitinophaga pollutisoli</name>
    <dbReference type="NCBI Taxonomy" id="3133966"/>
    <lineage>
        <taxon>Bacteria</taxon>
        <taxon>Pseudomonadati</taxon>
        <taxon>Bacteroidota</taxon>
        <taxon>Chitinophagia</taxon>
        <taxon>Chitinophagales</taxon>
        <taxon>Chitinophagaceae</taxon>
        <taxon>Chitinophaga</taxon>
    </lineage>
</organism>
<protein>
    <submittedName>
        <fullName evidence="2">Uncharacterized protein</fullName>
    </submittedName>
</protein>
<evidence type="ECO:0000313" key="3">
    <source>
        <dbReference type="Proteomes" id="UP001485459"/>
    </source>
</evidence>